<dbReference type="OrthoDB" id="9779263at2"/>
<dbReference type="SUPFAM" id="SSF53218">
    <property type="entry name" value="Molybdenum cofactor biosynthesis proteins"/>
    <property type="match status" value="1"/>
</dbReference>
<dbReference type="AlphaFoldDB" id="A0A917ADZ4"/>
<evidence type="ECO:0000313" key="1">
    <source>
        <dbReference type="EMBL" id="GGE46015.1"/>
    </source>
</evidence>
<dbReference type="CDD" id="cd03522">
    <property type="entry name" value="MoeA_like"/>
    <property type="match status" value="1"/>
</dbReference>
<organism evidence="1 2">
    <name type="scientific">Actibacterium pelagium</name>
    <dbReference type="NCBI Taxonomy" id="2029103"/>
    <lineage>
        <taxon>Bacteria</taxon>
        <taxon>Pseudomonadati</taxon>
        <taxon>Pseudomonadota</taxon>
        <taxon>Alphaproteobacteria</taxon>
        <taxon>Rhodobacterales</taxon>
        <taxon>Roseobacteraceae</taxon>
        <taxon>Actibacterium</taxon>
    </lineage>
</organism>
<dbReference type="Gene3D" id="3.40.980.10">
    <property type="entry name" value="MoaB/Mog-like domain"/>
    <property type="match status" value="1"/>
</dbReference>
<dbReference type="InterPro" id="IPR036425">
    <property type="entry name" value="MoaB/Mog-like_dom_sf"/>
</dbReference>
<protein>
    <submittedName>
        <fullName evidence="1">Molybdopterin biosynthesis protein</fullName>
    </submittedName>
</protein>
<dbReference type="Proteomes" id="UP000606730">
    <property type="component" value="Unassembled WGS sequence"/>
</dbReference>
<name>A0A917ADZ4_9RHOB</name>
<proteinExistence type="predicted"/>
<accession>A0A917ADZ4</accession>
<dbReference type="RefSeq" id="WP_095595962.1">
    <property type="nucleotide sequence ID" value="NZ_BMKN01000001.1"/>
</dbReference>
<reference evidence="1" key="1">
    <citation type="journal article" date="2014" name="Int. J. Syst. Evol. Microbiol.">
        <title>Complete genome sequence of Corynebacterium casei LMG S-19264T (=DSM 44701T), isolated from a smear-ripened cheese.</title>
        <authorList>
            <consortium name="US DOE Joint Genome Institute (JGI-PGF)"/>
            <person name="Walter F."/>
            <person name="Albersmeier A."/>
            <person name="Kalinowski J."/>
            <person name="Ruckert C."/>
        </authorList>
    </citation>
    <scope>NUCLEOTIDE SEQUENCE</scope>
    <source>
        <strain evidence="1">CGMCC 1.16012</strain>
    </source>
</reference>
<sequence>MQFGPVDTQDAAGAILAHSLKLKGGALKKGTILDAEDIARIAGAGIDQVTVARLERDDVAENTAADRLARAIVPYPERAGLIRSHAFTGRVNLNAACHGVVELDAEAIHDLNSIHPEITLATLPPMMRVTEGLLVGTVKIIGYAVPGGALDDACAAARAALRVKPVIRKSAGLLLTEVPGQKATISTKAEKVIAARLAALGVTLAEVKVVPHKSGPMADALKSLKGDMQLILTGSATSDLHDTGPNSVRKAGGKVQRFGMPVDPGNLLFLGDLMGKPVIGLPGCARSPALNGADWVLERVACGLEISSDDFARMGVGGLLKEIPTRPHPRERKTKA</sequence>
<dbReference type="EMBL" id="BMKN01000001">
    <property type="protein sequence ID" value="GGE46015.1"/>
    <property type="molecule type" value="Genomic_DNA"/>
</dbReference>
<comment type="caution">
    <text evidence="1">The sequence shown here is derived from an EMBL/GenBank/DDBJ whole genome shotgun (WGS) entry which is preliminary data.</text>
</comment>
<evidence type="ECO:0000313" key="2">
    <source>
        <dbReference type="Proteomes" id="UP000606730"/>
    </source>
</evidence>
<keyword evidence="2" id="KW-1185">Reference proteome</keyword>
<gene>
    <name evidence="1" type="ORF">GCM10011517_12100</name>
</gene>
<reference evidence="1" key="2">
    <citation type="submission" date="2020-09" db="EMBL/GenBank/DDBJ databases">
        <authorList>
            <person name="Sun Q."/>
            <person name="Zhou Y."/>
        </authorList>
    </citation>
    <scope>NUCLEOTIDE SEQUENCE</scope>
    <source>
        <strain evidence="1">CGMCC 1.16012</strain>
    </source>
</reference>